<gene>
    <name evidence="2" type="ORF">D9753_05600</name>
</gene>
<evidence type="ECO:0000256" key="1">
    <source>
        <dbReference type="SAM" id="Phobius"/>
    </source>
</evidence>
<feature type="transmembrane region" description="Helical" evidence="1">
    <location>
        <begin position="37"/>
        <end position="61"/>
    </location>
</feature>
<dbReference type="AlphaFoldDB" id="A0A3G2J8A2"/>
<organism evidence="2 3">
    <name type="scientific">Streptomyces dangxiongensis</name>
    <dbReference type="NCBI Taxonomy" id="1442032"/>
    <lineage>
        <taxon>Bacteria</taxon>
        <taxon>Bacillati</taxon>
        <taxon>Actinomycetota</taxon>
        <taxon>Actinomycetes</taxon>
        <taxon>Kitasatosporales</taxon>
        <taxon>Streptomycetaceae</taxon>
        <taxon>Streptomyces</taxon>
    </lineage>
</organism>
<dbReference type="EMBL" id="CP033073">
    <property type="protein sequence ID" value="AYN38486.1"/>
    <property type="molecule type" value="Genomic_DNA"/>
</dbReference>
<protein>
    <submittedName>
        <fullName evidence="2">Uncharacterized protein</fullName>
    </submittedName>
</protein>
<accession>A0A3G2J8A2</accession>
<reference evidence="2 3" key="1">
    <citation type="submission" date="2018-10" db="EMBL/GenBank/DDBJ databases">
        <title>The genome of Streptomyces dangxiongensis Z022.</title>
        <authorList>
            <person name="Zhang B."/>
        </authorList>
    </citation>
    <scope>NUCLEOTIDE SEQUENCE [LARGE SCALE GENOMIC DNA]</scope>
    <source>
        <strain evidence="2 3">Z022</strain>
    </source>
</reference>
<keyword evidence="1" id="KW-0472">Membrane</keyword>
<dbReference type="KEGG" id="sdd:D9753_05600"/>
<keyword evidence="1" id="KW-0812">Transmembrane</keyword>
<dbReference type="Proteomes" id="UP000268329">
    <property type="component" value="Chromosome"/>
</dbReference>
<proteinExistence type="predicted"/>
<evidence type="ECO:0000313" key="3">
    <source>
        <dbReference type="Proteomes" id="UP000268329"/>
    </source>
</evidence>
<keyword evidence="1" id="KW-1133">Transmembrane helix</keyword>
<sequence length="87" mass="9269">MGWCPRGEFKSHLGHQRRPHFTWGFSVSPGSVRRTGAAALVSGGLLCLGAVVAVGVTTADLRGRRAVRTAMPLPGPENRVPRPDRPA</sequence>
<keyword evidence="3" id="KW-1185">Reference proteome</keyword>
<name>A0A3G2J8A2_9ACTN</name>
<evidence type="ECO:0000313" key="2">
    <source>
        <dbReference type="EMBL" id="AYN38486.1"/>
    </source>
</evidence>